<evidence type="ECO:0000313" key="2">
    <source>
        <dbReference type="EMBL" id="SEP72596.1"/>
    </source>
</evidence>
<gene>
    <name evidence="2" type="ORF">SAMN05421756_101502</name>
</gene>
<feature type="domain" description="NADP-dependent oxidoreductase" evidence="1">
    <location>
        <begin position="15"/>
        <end position="323"/>
    </location>
</feature>
<dbReference type="EMBL" id="FOFA01000001">
    <property type="protein sequence ID" value="SEP72596.1"/>
    <property type="molecule type" value="Genomic_DNA"/>
</dbReference>
<dbReference type="InterPro" id="IPR036812">
    <property type="entry name" value="NAD(P)_OxRdtase_dom_sf"/>
</dbReference>
<dbReference type="Proteomes" id="UP000198504">
    <property type="component" value="Unassembled WGS sequence"/>
</dbReference>
<dbReference type="InterPro" id="IPR023210">
    <property type="entry name" value="NADP_OxRdtase_dom"/>
</dbReference>
<protein>
    <submittedName>
        <fullName evidence="2">Predicted oxidoreductase</fullName>
    </submittedName>
</protein>
<dbReference type="STRING" id="1036181.SAMN05421756_101502"/>
<dbReference type="InterPro" id="IPR050523">
    <property type="entry name" value="AKR_Detox_Biosynth"/>
</dbReference>
<dbReference type="PANTHER" id="PTHR43364">
    <property type="entry name" value="NADH-SPECIFIC METHYLGLYOXAL REDUCTASE-RELATED"/>
    <property type="match status" value="1"/>
</dbReference>
<reference evidence="3" key="1">
    <citation type="submission" date="2016-10" db="EMBL/GenBank/DDBJ databases">
        <authorList>
            <person name="Varghese N."/>
            <person name="Submissions S."/>
        </authorList>
    </citation>
    <scope>NUCLEOTIDE SEQUENCE [LARGE SCALE GENOMIC DNA]</scope>
    <source>
        <strain evidence="3">CGMCC 4.6856</strain>
    </source>
</reference>
<accession>A0A1H9A778</accession>
<dbReference type="Pfam" id="PF00248">
    <property type="entry name" value="Aldo_ket_red"/>
    <property type="match status" value="1"/>
</dbReference>
<dbReference type="SUPFAM" id="SSF51430">
    <property type="entry name" value="NAD(P)-linked oxidoreductase"/>
    <property type="match status" value="1"/>
</dbReference>
<evidence type="ECO:0000313" key="3">
    <source>
        <dbReference type="Proteomes" id="UP000198504"/>
    </source>
</evidence>
<organism evidence="2 3">
    <name type="scientific">Microlunatus flavus</name>
    <dbReference type="NCBI Taxonomy" id="1036181"/>
    <lineage>
        <taxon>Bacteria</taxon>
        <taxon>Bacillati</taxon>
        <taxon>Actinomycetota</taxon>
        <taxon>Actinomycetes</taxon>
        <taxon>Propionibacteriales</taxon>
        <taxon>Propionibacteriaceae</taxon>
        <taxon>Microlunatus</taxon>
    </lineage>
</organism>
<proteinExistence type="predicted"/>
<dbReference type="AlphaFoldDB" id="A0A1H9A778"/>
<dbReference type="PANTHER" id="PTHR43364:SF5">
    <property type="entry name" value="REDUCTASE"/>
    <property type="match status" value="1"/>
</dbReference>
<name>A0A1H9A778_9ACTN</name>
<dbReference type="GO" id="GO:0005829">
    <property type="term" value="C:cytosol"/>
    <property type="evidence" value="ECO:0007669"/>
    <property type="project" value="TreeGrafter"/>
</dbReference>
<dbReference type="Gene3D" id="3.20.20.100">
    <property type="entry name" value="NADP-dependent oxidoreductase domain"/>
    <property type="match status" value="1"/>
</dbReference>
<dbReference type="RefSeq" id="WP_091177518.1">
    <property type="nucleotide sequence ID" value="NZ_FOFA01000001.1"/>
</dbReference>
<evidence type="ECO:0000259" key="1">
    <source>
        <dbReference type="Pfam" id="PF00248"/>
    </source>
</evidence>
<dbReference type="OrthoDB" id="3664926at2"/>
<sequence length="346" mass="38330">MKYGPLGSTNVLVSKLCLGTGNFGVGADFVGAFGSTDEAEAFRIMDAALDAGITFFDTANAYGNYPHGSSGSTERIVGRWLAQGGGRRERVFLATKVGRTMFDNDHDGPNTRDSLSLWKIRRHVEGSLQRLGTDHVELVQMHQVDQHGQWDQLWEAFEGLVRSGKVDYVGASRFYGWELMKAQEAARRRQFMGLVSTQHRYDLVTRQAELEAFPCATDQGIGVLLYSPLRRGLLALDLLEPDDRPLDKTASDLVERYRPQLTEYAKFCHDLGHKVAAVTLAWELAHPAVTAPVIGPATVQDLEELLVSVDIVLSDAELAELNRIFPAPTSEFYGEAPSHPRPQSWV</sequence>
<keyword evidence="3" id="KW-1185">Reference proteome</keyword>